<reference evidence="3 4" key="1">
    <citation type="submission" date="2019-09" db="EMBL/GenBank/DDBJ databases">
        <title>Nocardioides panacisoli sp. nov., isolated from the soil of a ginseng field.</title>
        <authorList>
            <person name="Cho C."/>
        </authorList>
    </citation>
    <scope>NUCLEOTIDE SEQUENCE [LARGE SCALE GENOMIC DNA]</scope>
    <source>
        <strain evidence="3 4">BN130099</strain>
    </source>
</reference>
<gene>
    <name evidence="3" type="ORF">F0U44_17065</name>
</gene>
<dbReference type="RefSeq" id="WP_149729567.1">
    <property type="nucleotide sequence ID" value="NZ_VUJV01000006.1"/>
</dbReference>
<keyword evidence="2" id="KW-0732">Signal</keyword>
<comment type="caution">
    <text evidence="3">The sequence shown here is derived from an EMBL/GenBank/DDBJ whole genome shotgun (WGS) entry which is preliminary data.</text>
</comment>
<name>A0A5B1LB46_9ACTN</name>
<sequence>MLTPRRTVRLLALSLAASGLSLAAPASAEPPVTVDDHVAMSEGESRPVDVLRNDSDPDGDEDLTVCRLAPRPDDAPYWVYFDEDRGVLRVGIDTDAPDEITITYFACDYESMVPGTLTISITHLKNVRVVKAARPGRIRITNPNDGRVTFYWGNFLIEQIDGVTRVDPLASKVVRVRGRRVDWYAEMRGGIEVGSGSVFRIEQPGQ</sequence>
<proteinExistence type="predicted"/>
<reference evidence="3 4" key="2">
    <citation type="submission" date="2019-09" db="EMBL/GenBank/DDBJ databases">
        <authorList>
            <person name="Jin C."/>
        </authorList>
    </citation>
    <scope>NUCLEOTIDE SEQUENCE [LARGE SCALE GENOMIC DNA]</scope>
    <source>
        <strain evidence="3 4">BN130099</strain>
    </source>
</reference>
<keyword evidence="4" id="KW-1185">Reference proteome</keyword>
<dbReference type="AlphaFoldDB" id="A0A5B1LB46"/>
<feature type="chain" id="PRO_5022780206" evidence="2">
    <location>
        <begin position="29"/>
        <end position="206"/>
    </location>
</feature>
<dbReference type="Pfam" id="PF17963">
    <property type="entry name" value="Big_9"/>
    <property type="match status" value="1"/>
</dbReference>
<protein>
    <submittedName>
        <fullName evidence="3">Uncharacterized protein</fullName>
    </submittedName>
</protein>
<feature type="region of interest" description="Disordered" evidence="1">
    <location>
        <begin position="40"/>
        <end position="59"/>
    </location>
</feature>
<feature type="signal peptide" evidence="2">
    <location>
        <begin position="1"/>
        <end position="28"/>
    </location>
</feature>
<feature type="compositionally biased region" description="Basic and acidic residues" evidence="1">
    <location>
        <begin position="40"/>
        <end position="55"/>
    </location>
</feature>
<accession>A0A5B1LB46</accession>
<evidence type="ECO:0000313" key="4">
    <source>
        <dbReference type="Proteomes" id="UP000325003"/>
    </source>
</evidence>
<evidence type="ECO:0000313" key="3">
    <source>
        <dbReference type="EMBL" id="KAA1416897.1"/>
    </source>
</evidence>
<evidence type="ECO:0000256" key="2">
    <source>
        <dbReference type="SAM" id="SignalP"/>
    </source>
</evidence>
<organism evidence="3 4">
    <name type="scientific">Nocardioides humilatus</name>
    <dbReference type="NCBI Taxonomy" id="2607660"/>
    <lineage>
        <taxon>Bacteria</taxon>
        <taxon>Bacillati</taxon>
        <taxon>Actinomycetota</taxon>
        <taxon>Actinomycetes</taxon>
        <taxon>Propionibacteriales</taxon>
        <taxon>Nocardioidaceae</taxon>
        <taxon>Nocardioides</taxon>
    </lineage>
</organism>
<evidence type="ECO:0000256" key="1">
    <source>
        <dbReference type="SAM" id="MobiDB-lite"/>
    </source>
</evidence>
<dbReference type="EMBL" id="VUJV01000006">
    <property type="protein sequence ID" value="KAA1416897.1"/>
    <property type="molecule type" value="Genomic_DNA"/>
</dbReference>
<dbReference type="Proteomes" id="UP000325003">
    <property type="component" value="Unassembled WGS sequence"/>
</dbReference>